<keyword evidence="3" id="KW-1185">Reference proteome</keyword>
<reference evidence="2" key="2">
    <citation type="submission" date="2021-12" db="EMBL/GenBank/DDBJ databases">
        <title>Resequencing data analysis of finger millet.</title>
        <authorList>
            <person name="Hatakeyama M."/>
            <person name="Aluri S."/>
            <person name="Balachadran M.T."/>
            <person name="Sivarajan S.R."/>
            <person name="Poveda L."/>
            <person name="Shimizu-Inatsugi R."/>
            <person name="Schlapbach R."/>
            <person name="Sreeman S.M."/>
            <person name="Shimizu K.K."/>
        </authorList>
    </citation>
    <scope>NUCLEOTIDE SEQUENCE</scope>
</reference>
<organism evidence="2 3">
    <name type="scientific">Eleusine coracana subsp. coracana</name>
    <dbReference type="NCBI Taxonomy" id="191504"/>
    <lineage>
        <taxon>Eukaryota</taxon>
        <taxon>Viridiplantae</taxon>
        <taxon>Streptophyta</taxon>
        <taxon>Embryophyta</taxon>
        <taxon>Tracheophyta</taxon>
        <taxon>Spermatophyta</taxon>
        <taxon>Magnoliopsida</taxon>
        <taxon>Liliopsida</taxon>
        <taxon>Poales</taxon>
        <taxon>Poaceae</taxon>
        <taxon>PACMAD clade</taxon>
        <taxon>Chloridoideae</taxon>
        <taxon>Cynodonteae</taxon>
        <taxon>Eleusininae</taxon>
        <taxon>Eleusine</taxon>
    </lineage>
</organism>
<dbReference type="PANTHER" id="PTHR10826:SF1">
    <property type="entry name" value="COMPLEMENT COMPONENT 1 Q SUBCOMPONENT-BINDING PROTEIN, MITOCHONDRIAL"/>
    <property type="match status" value="1"/>
</dbReference>
<feature type="compositionally biased region" description="Low complexity" evidence="1">
    <location>
        <begin position="34"/>
        <end position="46"/>
    </location>
</feature>
<proteinExistence type="predicted"/>
<feature type="region of interest" description="Disordered" evidence="1">
    <location>
        <begin position="34"/>
        <end position="53"/>
    </location>
</feature>
<dbReference type="EMBL" id="BQKI01000002">
    <property type="protein sequence ID" value="GJM88061.1"/>
    <property type="molecule type" value="Genomic_DNA"/>
</dbReference>
<name>A0AAV5BQ07_ELECO</name>
<evidence type="ECO:0000313" key="3">
    <source>
        <dbReference type="Proteomes" id="UP001054889"/>
    </source>
</evidence>
<comment type="caution">
    <text evidence="2">The sequence shown here is derived from an EMBL/GenBank/DDBJ whole genome shotgun (WGS) entry which is preliminary data.</text>
</comment>
<dbReference type="Gene3D" id="3.10.280.10">
    <property type="entry name" value="Mitochondrial glycoprotein"/>
    <property type="match status" value="1"/>
</dbReference>
<dbReference type="Proteomes" id="UP001054889">
    <property type="component" value="Unassembled WGS sequence"/>
</dbReference>
<evidence type="ECO:0000256" key="1">
    <source>
        <dbReference type="SAM" id="MobiDB-lite"/>
    </source>
</evidence>
<dbReference type="InterPro" id="IPR036561">
    <property type="entry name" value="MAM33_sf"/>
</dbReference>
<dbReference type="InterPro" id="IPR003428">
    <property type="entry name" value="MAM33"/>
</dbReference>
<gene>
    <name evidence="2" type="primary">ga04081</name>
    <name evidence="2" type="ORF">PR202_ga04081</name>
</gene>
<dbReference type="Pfam" id="PF02330">
    <property type="entry name" value="MAM33"/>
    <property type="match status" value="1"/>
</dbReference>
<reference evidence="2" key="1">
    <citation type="journal article" date="2018" name="DNA Res.">
        <title>Multiple hybrid de novo genome assembly of finger millet, an orphan allotetraploid crop.</title>
        <authorList>
            <person name="Hatakeyama M."/>
            <person name="Aluri S."/>
            <person name="Balachadran M.T."/>
            <person name="Sivarajan S.R."/>
            <person name="Patrignani A."/>
            <person name="Gruter S."/>
            <person name="Poveda L."/>
            <person name="Shimizu-Inatsugi R."/>
            <person name="Baeten J."/>
            <person name="Francoijs K.J."/>
            <person name="Nataraja K.N."/>
            <person name="Reddy Y.A.N."/>
            <person name="Phadnis S."/>
            <person name="Ravikumar R.L."/>
            <person name="Schlapbach R."/>
            <person name="Sreeman S.M."/>
            <person name="Shimizu K.K."/>
        </authorList>
    </citation>
    <scope>NUCLEOTIDE SEQUENCE</scope>
</reference>
<sequence length="207" mass="22651">MFLRGLRTSAVLRRASKDGGVLAAIRAELAHELSSAPSSPPSLASEDAPGFATVSDAPQAQDVLLRRRTDSEEVLVSALLAPLQFVDQEPLRREALMKVFVTKPGATPVLHFDCRASLVGDGGGLADYAINAVRYHSSPGADGEDKYEGPEFRELDPRLQAALHHYLVARGINSNLASSILHHLLQKERTQYVIWLKTLEERFAKDN</sequence>
<dbReference type="AlphaFoldDB" id="A0AAV5BQ07"/>
<dbReference type="SUPFAM" id="SSF54529">
    <property type="entry name" value="Mitochondrial glycoprotein MAM33-like"/>
    <property type="match status" value="1"/>
</dbReference>
<dbReference type="GO" id="GO:0005759">
    <property type="term" value="C:mitochondrial matrix"/>
    <property type="evidence" value="ECO:0007669"/>
    <property type="project" value="InterPro"/>
</dbReference>
<dbReference type="FunFam" id="3.10.280.10:FF:000006">
    <property type="entry name" value="Mitochondrial glycoprotein, expressed"/>
    <property type="match status" value="1"/>
</dbReference>
<evidence type="ECO:0008006" key="4">
    <source>
        <dbReference type="Google" id="ProtNLM"/>
    </source>
</evidence>
<protein>
    <recommendedName>
        <fullName evidence="4">Mitochondrial glycoprotein</fullName>
    </recommendedName>
</protein>
<accession>A0AAV5BQ07</accession>
<evidence type="ECO:0000313" key="2">
    <source>
        <dbReference type="EMBL" id="GJM88061.1"/>
    </source>
</evidence>
<dbReference type="PANTHER" id="PTHR10826">
    <property type="entry name" value="COMPLEMENT COMPONENT 1"/>
    <property type="match status" value="1"/>
</dbReference>